<dbReference type="Proteomes" id="UP000036403">
    <property type="component" value="Unassembled WGS sequence"/>
</dbReference>
<organism evidence="2 3">
    <name type="scientific">Lasius niger</name>
    <name type="common">Black garden ant</name>
    <dbReference type="NCBI Taxonomy" id="67767"/>
    <lineage>
        <taxon>Eukaryota</taxon>
        <taxon>Metazoa</taxon>
        <taxon>Ecdysozoa</taxon>
        <taxon>Arthropoda</taxon>
        <taxon>Hexapoda</taxon>
        <taxon>Insecta</taxon>
        <taxon>Pterygota</taxon>
        <taxon>Neoptera</taxon>
        <taxon>Endopterygota</taxon>
        <taxon>Hymenoptera</taxon>
        <taxon>Apocrita</taxon>
        <taxon>Aculeata</taxon>
        <taxon>Formicoidea</taxon>
        <taxon>Formicidae</taxon>
        <taxon>Formicinae</taxon>
        <taxon>Lasius</taxon>
        <taxon>Lasius</taxon>
    </lineage>
</organism>
<dbReference type="Pfam" id="PF22936">
    <property type="entry name" value="Pol_BBD"/>
    <property type="match status" value="1"/>
</dbReference>
<dbReference type="PaxDb" id="67767-A0A0J7KBT6"/>
<evidence type="ECO:0000313" key="2">
    <source>
        <dbReference type="EMBL" id="KMQ87823.1"/>
    </source>
</evidence>
<name>A0A0J7KBT6_LASNI</name>
<sequence>MKYLRHSQPEQVRKATSDIRFWSIDAHDELGKRSDCEKKKKCNETITAANHSQLKAIARGTAEIEITVSGAEKFICVENVLFVSGLAANLLSVDTIVRRGYKVNITKNECTIHDADGELIVEAKSHGRMYKLCKTETAFATTKTEQREGLWHRRMGHLSRGGMKQLTKGPVKSLKGVEATKEECDI</sequence>
<feature type="domain" description="Retrovirus-related Pol polyprotein from transposon TNT 1-94-like beta-barrel" evidence="1">
    <location>
        <begin position="42"/>
        <end position="101"/>
    </location>
</feature>
<evidence type="ECO:0000313" key="3">
    <source>
        <dbReference type="Proteomes" id="UP000036403"/>
    </source>
</evidence>
<dbReference type="OrthoDB" id="413361at2759"/>
<reference evidence="2 3" key="1">
    <citation type="submission" date="2015-04" db="EMBL/GenBank/DDBJ databases">
        <title>Lasius niger genome sequencing.</title>
        <authorList>
            <person name="Konorov E.A."/>
            <person name="Nikitin M.A."/>
            <person name="Kirill M.V."/>
            <person name="Chang P."/>
        </authorList>
    </citation>
    <scope>NUCLEOTIDE SEQUENCE [LARGE SCALE GENOMIC DNA]</scope>
    <source>
        <tissue evidence="2">Whole</tissue>
    </source>
</reference>
<dbReference type="EMBL" id="LBMM01009878">
    <property type="protein sequence ID" value="KMQ87823.1"/>
    <property type="molecule type" value="Genomic_DNA"/>
</dbReference>
<dbReference type="AlphaFoldDB" id="A0A0J7KBT6"/>
<protein>
    <submittedName>
        <fullName evidence="2">Copia-like retrotransposable element protein</fullName>
    </submittedName>
</protein>
<evidence type="ECO:0000259" key="1">
    <source>
        <dbReference type="Pfam" id="PF22936"/>
    </source>
</evidence>
<dbReference type="InterPro" id="IPR054722">
    <property type="entry name" value="PolX-like_BBD"/>
</dbReference>
<proteinExistence type="predicted"/>
<accession>A0A0J7KBT6</accession>
<keyword evidence="3" id="KW-1185">Reference proteome</keyword>
<comment type="caution">
    <text evidence="2">The sequence shown here is derived from an EMBL/GenBank/DDBJ whole genome shotgun (WGS) entry which is preliminary data.</text>
</comment>
<gene>
    <name evidence="2" type="ORF">RF55_12803</name>
</gene>